<feature type="compositionally biased region" description="Polar residues" evidence="12">
    <location>
        <begin position="623"/>
        <end position="645"/>
    </location>
</feature>
<evidence type="ECO:0000313" key="17">
    <source>
        <dbReference type="Proteomes" id="UP000509704"/>
    </source>
</evidence>
<feature type="region of interest" description="Disordered" evidence="12">
    <location>
        <begin position="770"/>
        <end position="816"/>
    </location>
</feature>
<dbReference type="FunFam" id="3.30.40.10:FF:000247">
    <property type="entry name" value="Uncharacterized protein, isoform B"/>
    <property type="match status" value="1"/>
</dbReference>
<evidence type="ECO:0000313" key="16">
    <source>
        <dbReference type="EMBL" id="QLG72767.1"/>
    </source>
</evidence>
<dbReference type="GeneID" id="59236490"/>
<dbReference type="GO" id="GO:0000785">
    <property type="term" value="C:chromatin"/>
    <property type="evidence" value="ECO:0007669"/>
    <property type="project" value="TreeGrafter"/>
</dbReference>
<keyword evidence="4" id="KW-0808">Transferase</keyword>
<reference evidence="16 17" key="1">
    <citation type="submission" date="2020-07" db="EMBL/GenBank/DDBJ databases">
        <title>The yeast mating-type switching endonuclease HO is a domesticated member of an unorthodox homing genetic element family.</title>
        <authorList>
            <person name="Coughlan A.Y."/>
            <person name="Lombardi L."/>
            <person name="Braun-Galleani S."/>
            <person name="Martos A.R."/>
            <person name="Galeote V."/>
            <person name="Bigey F."/>
            <person name="Dequin S."/>
            <person name="Byrne K.P."/>
            <person name="Wolfe K.H."/>
        </authorList>
    </citation>
    <scope>NUCLEOTIDE SEQUENCE [LARGE SCALE GENOMIC DNA]</scope>
    <source>
        <strain evidence="16 17">NRRL Y-6702</strain>
    </source>
</reference>
<dbReference type="PROSITE" id="PS51466">
    <property type="entry name" value="PINIT"/>
    <property type="match status" value="1"/>
</dbReference>
<keyword evidence="6 11" id="KW-0863">Zinc-finger</keyword>
<feature type="compositionally biased region" description="Polar residues" evidence="12">
    <location>
        <begin position="572"/>
        <end position="584"/>
    </location>
</feature>
<feature type="region of interest" description="Disordered" evidence="12">
    <location>
        <begin position="416"/>
        <end position="461"/>
    </location>
</feature>
<evidence type="ECO:0000256" key="7">
    <source>
        <dbReference type="ARBA" id="ARBA00022786"/>
    </source>
</evidence>
<feature type="compositionally biased region" description="Polar residues" evidence="12">
    <location>
        <begin position="496"/>
        <end position="510"/>
    </location>
</feature>
<feature type="region of interest" description="Disordered" evidence="12">
    <location>
        <begin position="622"/>
        <end position="659"/>
    </location>
</feature>
<dbReference type="Pfam" id="PF02891">
    <property type="entry name" value="zf-MIZ"/>
    <property type="match status" value="1"/>
</dbReference>
<dbReference type="InterPro" id="IPR013083">
    <property type="entry name" value="Znf_RING/FYVE/PHD"/>
</dbReference>
<dbReference type="InterPro" id="IPR036361">
    <property type="entry name" value="SAP_dom_sf"/>
</dbReference>
<dbReference type="InterPro" id="IPR004181">
    <property type="entry name" value="Znf_MIZ"/>
</dbReference>
<feature type="domain" description="SP-RING-type" evidence="14">
    <location>
        <begin position="333"/>
        <end position="418"/>
    </location>
</feature>
<gene>
    <name evidence="16" type="ORF">HG535_0D04760</name>
</gene>
<feature type="compositionally biased region" description="Polar residues" evidence="12">
    <location>
        <begin position="726"/>
        <end position="736"/>
    </location>
</feature>
<evidence type="ECO:0000256" key="9">
    <source>
        <dbReference type="ARBA" id="ARBA00023242"/>
    </source>
</evidence>
<dbReference type="PROSITE" id="PS51044">
    <property type="entry name" value="ZF_SP_RING"/>
    <property type="match status" value="1"/>
</dbReference>
<dbReference type="SMART" id="SM00513">
    <property type="entry name" value="SAP"/>
    <property type="match status" value="1"/>
</dbReference>
<dbReference type="GO" id="GO:0016925">
    <property type="term" value="P:protein sumoylation"/>
    <property type="evidence" value="ECO:0007669"/>
    <property type="project" value="UniProtKB-UniPathway"/>
</dbReference>
<feature type="compositionally biased region" description="Low complexity" evidence="12">
    <location>
        <begin position="585"/>
        <end position="596"/>
    </location>
</feature>
<evidence type="ECO:0000256" key="3">
    <source>
        <dbReference type="ARBA" id="ARBA00005383"/>
    </source>
</evidence>
<dbReference type="Gene3D" id="1.10.720.30">
    <property type="entry name" value="SAP domain"/>
    <property type="match status" value="1"/>
</dbReference>
<feature type="domain" description="PINIT" evidence="15">
    <location>
        <begin position="151"/>
        <end position="301"/>
    </location>
</feature>
<dbReference type="SUPFAM" id="SSF57850">
    <property type="entry name" value="RING/U-box"/>
    <property type="match status" value="1"/>
</dbReference>
<comment type="similarity">
    <text evidence="3">Belongs to the PIAS family.</text>
</comment>
<accession>A0A7H9B2Q0</accession>
<dbReference type="Gene3D" id="2.60.120.780">
    <property type="entry name" value="PINIT domain"/>
    <property type="match status" value="1"/>
</dbReference>
<sequence length="816" mass="89904">MSTAGLSMSVGSGGGLHHEIQEAIAQMELLKVPELKAVCRSIELPITGRKSILQDRIRAYLKNSCSIGRIDPWRPKTIKILIEKSKAGQVLPKYEMVWQTIRSGAFNHPVATGQLPVSSLQEDGTLTVGNQVDYNATNTVRPSDVYVGPTRPSMSVEPRKTYIHFKESPFYKMRKLIPETAQKINVTNVRGVCSCKFKFTKAEWNLLQGNKKFKVYLFCAAASPSAEAGNVPIQFPHPNEIRFNDTQVKDNVRGLKNKVGTAKPADLTPYLRPPPAQNVLEIVYAFTKNEFFTYCYIVEEVLPEELLQEVLKHPKIIKHATLQYIKQTLREEEDDDLVTTSTVMSLQCPVSFTRMKYPAKSIMCKHLQCFDALWYIYSQMQIPTWQCPVCQIEINLKDLAVCEYVDEILKNSEEDVEQVELSSDGSWTPVVEETTAKPNDRQQSNTMVKTENDYDDYDNVPLSKQNAKEIGASASNQPVVISLDSDLEDEDDIEQNDTPNSDKTQENNRSAAVRLSSDADHPGLYMDSSSTPSEATLDPRAHTAETPTAMRTESDRTESNTSYFNREIPNSLDKTPLNNSISDNDTSLPDASTSSPAPSTIIRGLFTPAYQPASSVGHPYNGVNDSHGSPTIRSNGTSSTMTTVGTPDLNKREHSRRTSQVVSNSLLGLTGNSVVAPSLPVMNCALQDAEGTANNGEGNGIIPQLPPLPVTQAIEIAAHGARKNINGRSNLATHGSNLHARTKKPVVSPFIPKKPYLNMLPQKRNISNASSRSILSPESPASIHNNQGADNNNTTSQPIESSSEPRDSSVIDLTSD</sequence>
<evidence type="ECO:0000256" key="5">
    <source>
        <dbReference type="ARBA" id="ARBA00022723"/>
    </source>
</evidence>
<dbReference type="GO" id="GO:0007059">
    <property type="term" value="P:chromosome segregation"/>
    <property type="evidence" value="ECO:0007669"/>
    <property type="project" value="UniProtKB-ARBA"/>
</dbReference>
<protein>
    <recommendedName>
        <fullName evidence="10">E3 SUMO-protein transferase SIZ2</fullName>
    </recommendedName>
</protein>
<feature type="region of interest" description="Disordered" evidence="12">
    <location>
        <begin position="725"/>
        <end position="752"/>
    </location>
</feature>
<keyword evidence="7" id="KW-0833">Ubl conjugation pathway</keyword>
<dbReference type="RefSeq" id="XP_037144494.1">
    <property type="nucleotide sequence ID" value="XM_037288599.1"/>
</dbReference>
<keyword evidence="17" id="KW-1185">Reference proteome</keyword>
<evidence type="ECO:0000259" key="15">
    <source>
        <dbReference type="PROSITE" id="PS51466"/>
    </source>
</evidence>
<feature type="domain" description="SAP" evidence="13">
    <location>
        <begin position="27"/>
        <end position="61"/>
    </location>
</feature>
<comment type="subcellular location">
    <subcellularLocation>
        <location evidence="1">Nucleus</location>
    </subcellularLocation>
</comment>
<dbReference type="EMBL" id="CP058607">
    <property type="protein sequence ID" value="QLG72767.1"/>
    <property type="molecule type" value="Genomic_DNA"/>
</dbReference>
<dbReference type="SUPFAM" id="SSF68906">
    <property type="entry name" value="SAP domain"/>
    <property type="match status" value="1"/>
</dbReference>
<keyword evidence="9" id="KW-0539">Nucleus</keyword>
<dbReference type="KEGG" id="zmk:HG535_0D04760"/>
<evidence type="ECO:0000256" key="8">
    <source>
        <dbReference type="ARBA" id="ARBA00022833"/>
    </source>
</evidence>
<dbReference type="Pfam" id="PF14324">
    <property type="entry name" value="PINIT"/>
    <property type="match status" value="1"/>
</dbReference>
<feature type="compositionally biased region" description="Polar residues" evidence="12">
    <location>
        <begin position="782"/>
        <end position="802"/>
    </location>
</feature>
<dbReference type="Proteomes" id="UP000509704">
    <property type="component" value="Chromosome 4"/>
</dbReference>
<dbReference type="GO" id="GO:1990683">
    <property type="term" value="P:DNA double-strand break attachment to nuclear envelope"/>
    <property type="evidence" value="ECO:0007669"/>
    <property type="project" value="UniProtKB-ARBA"/>
</dbReference>
<dbReference type="InterPro" id="IPR003034">
    <property type="entry name" value="SAP_dom"/>
</dbReference>
<evidence type="ECO:0000256" key="11">
    <source>
        <dbReference type="PROSITE-ProRule" id="PRU00452"/>
    </source>
</evidence>
<feature type="region of interest" description="Disordered" evidence="12">
    <location>
        <begin position="486"/>
        <end position="596"/>
    </location>
</feature>
<dbReference type="UniPathway" id="UPA00886"/>
<organism evidence="16 17">
    <name type="scientific">Zygotorulaspora mrakii</name>
    <name type="common">Zygosaccharomyces mrakii</name>
    <dbReference type="NCBI Taxonomy" id="42260"/>
    <lineage>
        <taxon>Eukaryota</taxon>
        <taxon>Fungi</taxon>
        <taxon>Dikarya</taxon>
        <taxon>Ascomycota</taxon>
        <taxon>Saccharomycotina</taxon>
        <taxon>Saccharomycetes</taxon>
        <taxon>Saccharomycetales</taxon>
        <taxon>Saccharomycetaceae</taxon>
        <taxon>Zygotorulaspora</taxon>
    </lineage>
</organism>
<dbReference type="PROSITE" id="PS50800">
    <property type="entry name" value="SAP"/>
    <property type="match status" value="1"/>
</dbReference>
<evidence type="ECO:0000256" key="1">
    <source>
        <dbReference type="ARBA" id="ARBA00004123"/>
    </source>
</evidence>
<evidence type="ECO:0000259" key="13">
    <source>
        <dbReference type="PROSITE" id="PS50800"/>
    </source>
</evidence>
<evidence type="ECO:0000256" key="10">
    <source>
        <dbReference type="ARBA" id="ARBA00083459"/>
    </source>
</evidence>
<dbReference type="GO" id="GO:0005634">
    <property type="term" value="C:nucleus"/>
    <property type="evidence" value="ECO:0007669"/>
    <property type="project" value="UniProtKB-SubCell"/>
</dbReference>
<dbReference type="GO" id="GO:0008270">
    <property type="term" value="F:zinc ion binding"/>
    <property type="evidence" value="ECO:0007669"/>
    <property type="project" value="UniProtKB-KW"/>
</dbReference>
<keyword evidence="8" id="KW-0862">Zinc</keyword>
<name>A0A7H9B2Q0_ZYGMR</name>
<proteinExistence type="inferred from homology"/>
<dbReference type="GO" id="GO:0061665">
    <property type="term" value="F:SUMO ligase activity"/>
    <property type="evidence" value="ECO:0007669"/>
    <property type="project" value="TreeGrafter"/>
</dbReference>
<dbReference type="InterPro" id="IPR038654">
    <property type="entry name" value="PINIT_sf"/>
</dbReference>
<evidence type="ECO:0000256" key="4">
    <source>
        <dbReference type="ARBA" id="ARBA00022679"/>
    </source>
</evidence>
<dbReference type="PANTHER" id="PTHR10782:SF4">
    <property type="entry name" value="TONALLI, ISOFORM E"/>
    <property type="match status" value="1"/>
</dbReference>
<evidence type="ECO:0000256" key="2">
    <source>
        <dbReference type="ARBA" id="ARBA00004718"/>
    </source>
</evidence>
<feature type="compositionally biased region" description="Acidic residues" evidence="12">
    <location>
        <begin position="486"/>
        <end position="495"/>
    </location>
</feature>
<evidence type="ECO:0000256" key="6">
    <source>
        <dbReference type="ARBA" id="ARBA00022771"/>
    </source>
</evidence>
<dbReference type="AlphaFoldDB" id="A0A7H9B2Q0"/>
<dbReference type="OrthoDB" id="28127at2759"/>
<dbReference type="PANTHER" id="PTHR10782">
    <property type="entry name" value="ZINC FINGER MIZ DOMAIN-CONTAINING PROTEIN"/>
    <property type="match status" value="1"/>
</dbReference>
<keyword evidence="5" id="KW-0479">Metal-binding</keyword>
<evidence type="ECO:0000256" key="12">
    <source>
        <dbReference type="SAM" id="MobiDB-lite"/>
    </source>
</evidence>
<evidence type="ECO:0000259" key="14">
    <source>
        <dbReference type="PROSITE" id="PS51044"/>
    </source>
</evidence>
<dbReference type="Gene3D" id="3.30.40.10">
    <property type="entry name" value="Zinc/RING finger domain, C3HC4 (zinc finger)"/>
    <property type="match status" value="1"/>
</dbReference>
<dbReference type="InterPro" id="IPR023321">
    <property type="entry name" value="PINIT"/>
</dbReference>
<dbReference type="Pfam" id="PF02037">
    <property type="entry name" value="SAP"/>
    <property type="match status" value="1"/>
</dbReference>
<comment type="pathway">
    <text evidence="2">Protein modification; protein sumoylation.</text>
</comment>